<dbReference type="GeneID" id="77470899"/>
<comment type="caution">
    <text evidence="6">The sequence shown here is derived from an EMBL/GenBank/DDBJ whole genome shotgun (WGS) entry which is preliminary data.</text>
</comment>
<dbReference type="GO" id="GO:0000976">
    <property type="term" value="F:transcription cis-regulatory region binding"/>
    <property type="evidence" value="ECO:0007669"/>
    <property type="project" value="TreeGrafter"/>
</dbReference>
<dbReference type="PRINTS" id="PR00039">
    <property type="entry name" value="HTHLYSR"/>
</dbReference>
<dbReference type="PANTHER" id="PTHR30126">
    <property type="entry name" value="HTH-TYPE TRANSCRIPTIONAL REGULATOR"/>
    <property type="match status" value="1"/>
</dbReference>
<dbReference type="Pfam" id="PF03466">
    <property type="entry name" value="LysR_substrate"/>
    <property type="match status" value="1"/>
</dbReference>
<dbReference type="PROSITE" id="PS50931">
    <property type="entry name" value="HTH_LYSR"/>
    <property type="match status" value="1"/>
</dbReference>
<dbReference type="FunFam" id="1.10.10.10:FF:000001">
    <property type="entry name" value="LysR family transcriptional regulator"/>
    <property type="match status" value="1"/>
</dbReference>
<dbReference type="GO" id="GO:0003700">
    <property type="term" value="F:DNA-binding transcription factor activity"/>
    <property type="evidence" value="ECO:0007669"/>
    <property type="project" value="InterPro"/>
</dbReference>
<name>A0A2T3FYR8_9FIRM</name>
<dbReference type="EMBL" id="PYLP01000007">
    <property type="protein sequence ID" value="PST40417.1"/>
    <property type="molecule type" value="Genomic_DNA"/>
</dbReference>
<dbReference type="Gene3D" id="3.40.190.290">
    <property type="match status" value="1"/>
</dbReference>
<dbReference type="InterPro" id="IPR005119">
    <property type="entry name" value="LysR_subst-bd"/>
</dbReference>
<accession>A0A2T3FYR8</accession>
<evidence type="ECO:0000256" key="2">
    <source>
        <dbReference type="ARBA" id="ARBA00023015"/>
    </source>
</evidence>
<keyword evidence="4" id="KW-0804">Transcription</keyword>
<feature type="domain" description="HTH lysR-type" evidence="5">
    <location>
        <begin position="1"/>
        <end position="58"/>
    </location>
</feature>
<dbReference type="InterPro" id="IPR036388">
    <property type="entry name" value="WH-like_DNA-bd_sf"/>
</dbReference>
<evidence type="ECO:0000259" key="5">
    <source>
        <dbReference type="PROSITE" id="PS50931"/>
    </source>
</evidence>
<evidence type="ECO:0000313" key="7">
    <source>
        <dbReference type="Proteomes" id="UP000241201"/>
    </source>
</evidence>
<dbReference type="SUPFAM" id="SSF46785">
    <property type="entry name" value="Winged helix' DNA-binding domain"/>
    <property type="match status" value="1"/>
</dbReference>
<evidence type="ECO:0000256" key="1">
    <source>
        <dbReference type="ARBA" id="ARBA00009437"/>
    </source>
</evidence>
<evidence type="ECO:0000313" key="6">
    <source>
        <dbReference type="EMBL" id="PST40417.1"/>
    </source>
</evidence>
<dbReference type="Gene3D" id="1.10.10.10">
    <property type="entry name" value="Winged helix-like DNA-binding domain superfamily/Winged helix DNA-binding domain"/>
    <property type="match status" value="1"/>
</dbReference>
<dbReference type="AlphaFoldDB" id="A0A2T3FYR8"/>
<protein>
    <submittedName>
        <fullName evidence="6">LysR family transcriptional regulator</fullName>
    </submittedName>
</protein>
<dbReference type="Pfam" id="PF00126">
    <property type="entry name" value="HTH_1"/>
    <property type="match status" value="1"/>
</dbReference>
<dbReference type="CDD" id="cd05466">
    <property type="entry name" value="PBP2_LTTR_substrate"/>
    <property type="match status" value="1"/>
</dbReference>
<keyword evidence="3" id="KW-0238">DNA-binding</keyword>
<dbReference type="InterPro" id="IPR036390">
    <property type="entry name" value="WH_DNA-bd_sf"/>
</dbReference>
<organism evidence="6 7">
    <name type="scientific">Faecalibacillus faecis</name>
    <dbReference type="NCBI Taxonomy" id="1982628"/>
    <lineage>
        <taxon>Bacteria</taxon>
        <taxon>Bacillati</taxon>
        <taxon>Bacillota</taxon>
        <taxon>Erysipelotrichia</taxon>
        <taxon>Erysipelotrichales</taxon>
        <taxon>Coprobacillaceae</taxon>
        <taxon>Faecalibacillus</taxon>
    </lineage>
</organism>
<dbReference type="PANTHER" id="PTHR30126:SF40">
    <property type="entry name" value="HTH-TYPE TRANSCRIPTIONAL REGULATOR GLTR"/>
    <property type="match status" value="1"/>
</dbReference>
<dbReference type="SUPFAM" id="SSF53850">
    <property type="entry name" value="Periplasmic binding protein-like II"/>
    <property type="match status" value="1"/>
</dbReference>
<dbReference type="RefSeq" id="WP_106988017.1">
    <property type="nucleotide sequence ID" value="NZ_DBGDQT010000094.1"/>
</dbReference>
<dbReference type="Proteomes" id="UP000241201">
    <property type="component" value="Unassembled WGS sequence"/>
</dbReference>
<reference evidence="7" key="1">
    <citation type="submission" date="2018-03" db="EMBL/GenBank/DDBJ databases">
        <title>Lachnoclostridium SNUG30370 gen.nov., sp.nov., isolated from human faeces.</title>
        <authorList>
            <person name="Seo B."/>
            <person name="Jeon K."/>
            <person name="Ko G."/>
        </authorList>
    </citation>
    <scope>NUCLEOTIDE SEQUENCE [LARGE SCALE GENOMIC DNA]</scope>
    <source>
        <strain evidence="7">SNUG30370</strain>
    </source>
</reference>
<proteinExistence type="inferred from homology"/>
<gene>
    <name evidence="6" type="ORF">C7U55_07340</name>
</gene>
<keyword evidence="2" id="KW-0805">Transcription regulation</keyword>
<comment type="similarity">
    <text evidence="1">Belongs to the LysR transcriptional regulatory family.</text>
</comment>
<dbReference type="InterPro" id="IPR000847">
    <property type="entry name" value="LysR_HTH_N"/>
</dbReference>
<evidence type="ECO:0000256" key="3">
    <source>
        <dbReference type="ARBA" id="ARBA00023125"/>
    </source>
</evidence>
<sequence>MTLRHLEIFMSVYHQKSITKAAKELHISQPSVSLAIKELEEKYQTILFDRMNRQIYPTEKAHLLYNHSMQILSSLENMENEMYNDQVKSISFGCSMTLSQVFLPHFLKTLKEKYPTIDFHINVNNLKEIENQLLKNEIDFALIETLPLHQLHKIPFYKDELVIIVNKKHPLLKTNNLKELENYDYYSREKGSSIYELVQSYFISHKLDIHPSIECVNPSSLIELVRYNNGFTILPSSLVKNEKEIALIKNKDFYIQRTYHIVMHKDKKLSSIYQKIFELIKNYPK</sequence>
<evidence type="ECO:0000256" key="4">
    <source>
        <dbReference type="ARBA" id="ARBA00023163"/>
    </source>
</evidence>
<keyword evidence="7" id="KW-1185">Reference proteome</keyword>